<comment type="caution">
    <text evidence="1">The sequence shown here is derived from an EMBL/GenBank/DDBJ whole genome shotgun (WGS) entry which is preliminary data.</text>
</comment>
<dbReference type="Proteomes" id="UP000814033">
    <property type="component" value="Unassembled WGS sequence"/>
</dbReference>
<dbReference type="EMBL" id="MU276064">
    <property type="protein sequence ID" value="KAI0042474.1"/>
    <property type="molecule type" value="Genomic_DNA"/>
</dbReference>
<protein>
    <submittedName>
        <fullName evidence="1">Uncharacterized protein</fullName>
    </submittedName>
</protein>
<evidence type="ECO:0000313" key="1">
    <source>
        <dbReference type="EMBL" id="KAI0042474.1"/>
    </source>
</evidence>
<evidence type="ECO:0000313" key="2">
    <source>
        <dbReference type="Proteomes" id="UP000814033"/>
    </source>
</evidence>
<organism evidence="1 2">
    <name type="scientific">Auriscalpium vulgare</name>
    <dbReference type="NCBI Taxonomy" id="40419"/>
    <lineage>
        <taxon>Eukaryota</taxon>
        <taxon>Fungi</taxon>
        <taxon>Dikarya</taxon>
        <taxon>Basidiomycota</taxon>
        <taxon>Agaricomycotina</taxon>
        <taxon>Agaricomycetes</taxon>
        <taxon>Russulales</taxon>
        <taxon>Auriscalpiaceae</taxon>
        <taxon>Auriscalpium</taxon>
    </lineage>
</organism>
<name>A0ACB8RE46_9AGAM</name>
<reference evidence="1" key="2">
    <citation type="journal article" date="2022" name="New Phytol.">
        <title>Evolutionary transition to the ectomycorrhizal habit in the genomes of a hyperdiverse lineage of mushroom-forming fungi.</title>
        <authorList>
            <person name="Looney B."/>
            <person name="Miyauchi S."/>
            <person name="Morin E."/>
            <person name="Drula E."/>
            <person name="Courty P.E."/>
            <person name="Kohler A."/>
            <person name="Kuo A."/>
            <person name="LaButti K."/>
            <person name="Pangilinan J."/>
            <person name="Lipzen A."/>
            <person name="Riley R."/>
            <person name="Andreopoulos W."/>
            <person name="He G."/>
            <person name="Johnson J."/>
            <person name="Nolan M."/>
            <person name="Tritt A."/>
            <person name="Barry K.W."/>
            <person name="Grigoriev I.V."/>
            <person name="Nagy L.G."/>
            <person name="Hibbett D."/>
            <person name="Henrissat B."/>
            <person name="Matheny P.B."/>
            <person name="Labbe J."/>
            <person name="Martin F.M."/>
        </authorList>
    </citation>
    <scope>NUCLEOTIDE SEQUENCE</scope>
    <source>
        <strain evidence="1">FP105234-sp</strain>
    </source>
</reference>
<gene>
    <name evidence="1" type="ORF">FA95DRAFT_563388</name>
</gene>
<sequence>MDAAGTARSSASTFWEDTAKCRLAIFEGVPSVDPTHDLQSVIHSIKTRLPFHPPLLPWELKVEMQRMWIDVECKYQKSVEDVLEVQDQDDDFNGVILKITCNPTSLPANFRPSLSEAAFSWTRDAMEALAPVTSLAYTLTRLTRPASKPKPKPQLDG</sequence>
<keyword evidence="2" id="KW-1185">Reference proteome</keyword>
<accession>A0ACB8RE46</accession>
<proteinExistence type="predicted"/>
<reference evidence="1" key="1">
    <citation type="submission" date="2021-02" db="EMBL/GenBank/DDBJ databases">
        <authorList>
            <consortium name="DOE Joint Genome Institute"/>
            <person name="Ahrendt S."/>
            <person name="Looney B.P."/>
            <person name="Miyauchi S."/>
            <person name="Morin E."/>
            <person name="Drula E."/>
            <person name="Courty P.E."/>
            <person name="Chicoki N."/>
            <person name="Fauchery L."/>
            <person name="Kohler A."/>
            <person name="Kuo A."/>
            <person name="Labutti K."/>
            <person name="Pangilinan J."/>
            <person name="Lipzen A."/>
            <person name="Riley R."/>
            <person name="Andreopoulos W."/>
            <person name="He G."/>
            <person name="Johnson J."/>
            <person name="Barry K.W."/>
            <person name="Grigoriev I.V."/>
            <person name="Nagy L."/>
            <person name="Hibbett D."/>
            <person name="Henrissat B."/>
            <person name="Matheny P.B."/>
            <person name="Labbe J."/>
            <person name="Martin F."/>
        </authorList>
    </citation>
    <scope>NUCLEOTIDE SEQUENCE</scope>
    <source>
        <strain evidence="1">FP105234-sp</strain>
    </source>
</reference>